<feature type="domain" description="NERD" evidence="1">
    <location>
        <begin position="41"/>
        <end position="158"/>
    </location>
</feature>
<name>A0A1H0WAV6_9BACI</name>
<dbReference type="STRING" id="930152.SAMN05216565_11021"/>
<dbReference type="AlphaFoldDB" id="A0A1H0WAV6"/>
<reference evidence="3" key="1">
    <citation type="submission" date="2016-10" db="EMBL/GenBank/DDBJ databases">
        <authorList>
            <person name="Varghese N."/>
            <person name="Submissions S."/>
        </authorList>
    </citation>
    <scope>NUCLEOTIDE SEQUENCE [LARGE SCALE GENOMIC DNA]</scope>
    <source>
        <strain evidence="3">IBRC-M10078</strain>
    </source>
</reference>
<dbReference type="OrthoDB" id="569879at2"/>
<dbReference type="Proteomes" id="UP000199159">
    <property type="component" value="Unassembled WGS sequence"/>
</dbReference>
<evidence type="ECO:0000259" key="1">
    <source>
        <dbReference type="PROSITE" id="PS50965"/>
    </source>
</evidence>
<sequence>MILKERDFPLILKKQQALLRRLSPQHKMYPIIMEDLKKREAGFKGETSIDYHLGFLDKDNYWILHDIRLSDQQNRFFQIDTLIVTKTILIPIEIKNIAGTLYFDPIFKQLIRTKDGIESGFRYPLSQIEKQSSQLSAWLKRSNFPEVPIYPIIVISSPQTVIRTTSENRKIAQKVIHNENLPEKIKELTSFHNLDILTE</sequence>
<dbReference type="PROSITE" id="PS50965">
    <property type="entry name" value="NERD"/>
    <property type="match status" value="1"/>
</dbReference>
<organism evidence="2 3">
    <name type="scientific">Litchfieldia salsa</name>
    <dbReference type="NCBI Taxonomy" id="930152"/>
    <lineage>
        <taxon>Bacteria</taxon>
        <taxon>Bacillati</taxon>
        <taxon>Bacillota</taxon>
        <taxon>Bacilli</taxon>
        <taxon>Bacillales</taxon>
        <taxon>Bacillaceae</taxon>
        <taxon>Litchfieldia</taxon>
    </lineage>
</organism>
<dbReference type="Pfam" id="PF08378">
    <property type="entry name" value="NERD"/>
    <property type="match status" value="1"/>
</dbReference>
<protein>
    <submittedName>
        <fullName evidence="2">Nuclease-related domain-containing protein</fullName>
    </submittedName>
</protein>
<evidence type="ECO:0000313" key="3">
    <source>
        <dbReference type="Proteomes" id="UP000199159"/>
    </source>
</evidence>
<keyword evidence="3" id="KW-1185">Reference proteome</keyword>
<gene>
    <name evidence="2" type="ORF">SAMN05216565_11021</name>
</gene>
<proteinExistence type="predicted"/>
<dbReference type="EMBL" id="FNJU01000010">
    <property type="protein sequence ID" value="SDP87585.1"/>
    <property type="molecule type" value="Genomic_DNA"/>
</dbReference>
<evidence type="ECO:0000313" key="2">
    <source>
        <dbReference type="EMBL" id="SDP87585.1"/>
    </source>
</evidence>
<accession>A0A1H0WAV6</accession>
<dbReference type="RefSeq" id="WP_090857012.1">
    <property type="nucleotide sequence ID" value="NZ_FNJU01000010.1"/>
</dbReference>
<dbReference type="InterPro" id="IPR011528">
    <property type="entry name" value="NERD"/>
</dbReference>